<dbReference type="SUPFAM" id="SSF52540">
    <property type="entry name" value="P-loop containing nucleoside triphosphate hydrolases"/>
    <property type="match status" value="1"/>
</dbReference>
<evidence type="ECO:0000259" key="4">
    <source>
        <dbReference type="Pfam" id="PF02463"/>
    </source>
</evidence>
<comment type="caution">
    <text evidence="5">The sequence shown here is derived from an EMBL/GenBank/DDBJ whole genome shotgun (WGS) entry which is preliminary data.</text>
</comment>
<dbReference type="Proteomes" id="UP000276542">
    <property type="component" value="Unassembled WGS sequence"/>
</dbReference>
<organism evidence="5 6">
    <name type="scientific">Nocardioides cavernaquae</name>
    <dbReference type="NCBI Taxonomy" id="2321396"/>
    <lineage>
        <taxon>Bacteria</taxon>
        <taxon>Bacillati</taxon>
        <taxon>Actinomycetota</taxon>
        <taxon>Actinomycetes</taxon>
        <taxon>Propionibacteriales</taxon>
        <taxon>Nocardioidaceae</taxon>
        <taxon>Nocardioides</taxon>
    </lineage>
</organism>
<dbReference type="Gene3D" id="3.40.50.300">
    <property type="entry name" value="P-loop containing nucleotide triphosphate hydrolases"/>
    <property type="match status" value="2"/>
</dbReference>
<dbReference type="AlphaFoldDB" id="A0A3A5HC27"/>
<dbReference type="PANTHER" id="PTHR32114">
    <property type="entry name" value="ABC TRANSPORTER ABCH.3"/>
    <property type="match status" value="1"/>
</dbReference>
<evidence type="ECO:0000256" key="1">
    <source>
        <dbReference type="ARBA" id="ARBA00006930"/>
    </source>
</evidence>
<evidence type="ECO:0000313" key="6">
    <source>
        <dbReference type="Proteomes" id="UP000276542"/>
    </source>
</evidence>
<dbReference type="InterPro" id="IPR003395">
    <property type="entry name" value="RecF/RecN/SMC_N"/>
</dbReference>
<dbReference type="InterPro" id="IPR027417">
    <property type="entry name" value="P-loop_NTPase"/>
</dbReference>
<keyword evidence="6" id="KW-1185">Reference proteome</keyword>
<proteinExistence type="inferred from homology"/>
<comment type="similarity">
    <text evidence="1">Belongs to the SMC family. SbcC subfamily.</text>
</comment>
<dbReference type="PANTHER" id="PTHR32114:SF2">
    <property type="entry name" value="ABC TRANSPORTER ABCH.3"/>
    <property type="match status" value="1"/>
</dbReference>
<protein>
    <recommendedName>
        <fullName evidence="3">Nuclease SbcCD subunit C</fullName>
    </recommendedName>
</protein>
<evidence type="ECO:0000256" key="3">
    <source>
        <dbReference type="ARBA" id="ARBA00013368"/>
    </source>
</evidence>
<comment type="subunit">
    <text evidence="2">Heterodimer of SbcC and SbcD.</text>
</comment>
<dbReference type="Pfam" id="PF02463">
    <property type="entry name" value="SMC_N"/>
    <property type="match status" value="1"/>
</dbReference>
<dbReference type="RefSeq" id="WP_120061413.1">
    <property type="nucleotide sequence ID" value="NZ_QYRP01000002.1"/>
</dbReference>
<evidence type="ECO:0000313" key="5">
    <source>
        <dbReference type="EMBL" id="RJS47448.1"/>
    </source>
</evidence>
<name>A0A3A5HC27_9ACTN</name>
<sequence>MNAEVDGAVSTTDSRLVTLAIEGFRGFNRRVELDFDASAVLLHGPNGSGKTSVFDAVQWLLTADIPRLAPFGLRRTDQYLRNAFSDVTQAHVSATFRTRTELIRVTRRGDLRSSLLEVEDSNGRVSGPVAEDRMRSHLAPGALPLAEVLHTSGLLQQDDLRQILKTKPDERYRQLMRLLGLEALEQFEQFVRERKTAARARLAGSERSYEEAVRKYESAVEQLETSELQVTRVAPPADIRAAIQQALLPHNAWRFEVVQPDLDGLPELSLDIGRRRREISTLKQRLLSWPSRLPDGQEASVGDLAAGRSAADRELADAVQALASAQQAQARAASEGDSLARLSAAALPLLPDAHASAQCPVCLSEIDPVAVRDSLTKRSHDGEALAVANDILRAAQVRHRAAVDRVADVESAEVAQEDREAQRSAWQQEVAEYRRLLDELTTPSISGFNVSRPHPGLHADTADGFQAMREEVGDYLAALDAGASAVEAALQILSQQQAATRLAIERQNALPRQRETVALLNSEIERMATVVERDRKHATASSSLADSTMSANSSIFRKRFQTLEPLMNDVYSRLDPHPAFTHLSFNVESFRSRPTASATVLDSERDISVNPMLIFSSAQANIVVLSAFLALGWAAGNGSLPFVMLDDPLQAMDDVNVLGFADLARHLRRDRQVILATHEARFADLLARKLSGVRPGETLLVHKFTGWSRGGPEIETSAFTPVDEAPRVLTA</sequence>
<accession>A0A3A5HC27</accession>
<evidence type="ECO:0000256" key="2">
    <source>
        <dbReference type="ARBA" id="ARBA00011322"/>
    </source>
</evidence>
<gene>
    <name evidence="5" type="ORF">D4739_15305</name>
</gene>
<reference evidence="6" key="1">
    <citation type="submission" date="2018-09" db="EMBL/GenBank/DDBJ databases">
        <authorList>
            <person name="Zhu H."/>
        </authorList>
    </citation>
    <scope>NUCLEOTIDE SEQUENCE [LARGE SCALE GENOMIC DNA]</scope>
    <source>
        <strain evidence="6">K1W22B-1</strain>
    </source>
</reference>
<feature type="domain" description="RecF/RecN/SMC N-terminal" evidence="4">
    <location>
        <begin position="16"/>
        <end position="694"/>
    </location>
</feature>
<dbReference type="EMBL" id="QYRP01000002">
    <property type="protein sequence ID" value="RJS47448.1"/>
    <property type="molecule type" value="Genomic_DNA"/>
</dbReference>
<dbReference type="OrthoDB" id="9795626at2"/>